<dbReference type="EMBL" id="CP003969">
    <property type="protein sequence ID" value="AGP40013.1"/>
    <property type="molecule type" value="Genomic_DNA"/>
</dbReference>
<dbReference type="KEGG" id="scu:SCE1572_39275"/>
<evidence type="ECO:0000313" key="2">
    <source>
        <dbReference type="EMBL" id="AGP40013.1"/>
    </source>
</evidence>
<organism evidence="2 3">
    <name type="scientific">Sorangium cellulosum So0157-2</name>
    <dbReference type="NCBI Taxonomy" id="1254432"/>
    <lineage>
        <taxon>Bacteria</taxon>
        <taxon>Pseudomonadati</taxon>
        <taxon>Myxococcota</taxon>
        <taxon>Polyangia</taxon>
        <taxon>Polyangiales</taxon>
        <taxon>Polyangiaceae</taxon>
        <taxon>Sorangium</taxon>
    </lineage>
</organism>
<evidence type="ECO:0000313" key="3">
    <source>
        <dbReference type="Proteomes" id="UP000014803"/>
    </source>
</evidence>
<sequence>MIHRDPYPTTWTVPPEPAPAATAAPALINVRAG</sequence>
<evidence type="ECO:0000256" key="1">
    <source>
        <dbReference type="SAM" id="MobiDB-lite"/>
    </source>
</evidence>
<feature type="region of interest" description="Disordered" evidence="1">
    <location>
        <begin position="1"/>
        <end position="33"/>
    </location>
</feature>
<protein>
    <submittedName>
        <fullName evidence="2">Uncharacterized protein</fullName>
    </submittedName>
</protein>
<dbReference type="AlphaFoldDB" id="S4YB58"/>
<accession>S4YB58</accession>
<dbReference type="HOGENOM" id="CLU_3383837_0_0_7"/>
<dbReference type="Proteomes" id="UP000014803">
    <property type="component" value="Chromosome"/>
</dbReference>
<name>S4YB58_SORCE</name>
<gene>
    <name evidence="2" type="ORF">SCE1572_39275</name>
</gene>
<proteinExistence type="predicted"/>
<reference evidence="2 3" key="1">
    <citation type="journal article" date="2013" name="Sci. Rep.">
        <title>Extraordinary expansion of a Sorangium cellulosum genome from an alkaline milieu.</title>
        <authorList>
            <person name="Han K."/>
            <person name="Li Z.F."/>
            <person name="Peng R."/>
            <person name="Zhu L.P."/>
            <person name="Zhou T."/>
            <person name="Wang L.G."/>
            <person name="Li S.G."/>
            <person name="Zhang X.B."/>
            <person name="Hu W."/>
            <person name="Wu Z.H."/>
            <person name="Qin N."/>
            <person name="Li Y.Z."/>
        </authorList>
    </citation>
    <scope>NUCLEOTIDE SEQUENCE [LARGE SCALE GENOMIC DNA]</scope>
    <source>
        <strain evidence="2 3">So0157-2</strain>
    </source>
</reference>
<feature type="compositionally biased region" description="Low complexity" evidence="1">
    <location>
        <begin position="8"/>
        <end position="26"/>
    </location>
</feature>